<name>A0AAN8J9T6_PATCE</name>
<keyword evidence="2" id="KW-0812">Transmembrane</keyword>
<gene>
    <name evidence="4" type="ORF">SNE40_019039</name>
</gene>
<evidence type="ECO:0000256" key="2">
    <source>
        <dbReference type="SAM" id="Phobius"/>
    </source>
</evidence>
<dbReference type="EMBL" id="JAZGQO010000014">
    <property type="protein sequence ID" value="KAK6170718.1"/>
    <property type="molecule type" value="Genomic_DNA"/>
</dbReference>
<feature type="transmembrane region" description="Helical" evidence="2">
    <location>
        <begin position="391"/>
        <end position="413"/>
    </location>
</feature>
<protein>
    <submittedName>
        <fullName evidence="4">Uncharacterized protein</fullName>
    </submittedName>
</protein>
<dbReference type="Proteomes" id="UP001347796">
    <property type="component" value="Unassembled WGS sequence"/>
</dbReference>
<evidence type="ECO:0000313" key="5">
    <source>
        <dbReference type="Proteomes" id="UP001347796"/>
    </source>
</evidence>
<feature type="region of interest" description="Disordered" evidence="1">
    <location>
        <begin position="462"/>
        <end position="484"/>
    </location>
</feature>
<dbReference type="GO" id="GO:0005886">
    <property type="term" value="C:plasma membrane"/>
    <property type="evidence" value="ECO:0007669"/>
    <property type="project" value="TreeGrafter"/>
</dbReference>
<keyword evidence="5" id="KW-1185">Reference proteome</keyword>
<dbReference type="AlphaFoldDB" id="A0AAN8J9T6"/>
<feature type="chain" id="PRO_5042916814" evidence="3">
    <location>
        <begin position="22"/>
        <end position="484"/>
    </location>
</feature>
<sequence>MNLKGQGCICFMLLAFPSIGAIKGTNDNVNSVTVPSVKTTTVFTMPTFSPSEKVNFTLKLSNSGPACLDSQIIFNASLLDHQGRTVQSKFFHYEWFNNANRSYEYSKGQYQAAIIKTFESDSVVAGQYIMTVAVYGDHSSKKKVIAHSTTTFILTESLNGDFQVNQSLPFQRNKTVFATDHPIVLKLNMKDKFDKKRYRFNFEWYKNDEFMKATSIPEYTFQIAEKGSYKIEANAFVYPNAKSMDKINYPEVLSDMLLVDNKCKQRNSSPDKCKRFTQTINTKERLTVLDIEGGTSVAVNDVIKLNVSCLGSSPTGVCWNATSLNRTHMNDNVTCTPTVFSNTSCFHEILVRPKQSGWHDVGIAVYNDISYMHGNYFVYAYDPDSSGSSMVTIPLVFSLLAAVIVIIGGVYLWKLKKKPYIEVADFEFHPSIERNGSYDVFANFLVRVKQFVKRSPQKLSVQSDNSFQQTSQNSNSGQSLYDSL</sequence>
<accession>A0AAN8J9T6</accession>
<evidence type="ECO:0000256" key="3">
    <source>
        <dbReference type="SAM" id="SignalP"/>
    </source>
</evidence>
<organism evidence="4 5">
    <name type="scientific">Patella caerulea</name>
    <name type="common">Rayed Mediterranean limpet</name>
    <dbReference type="NCBI Taxonomy" id="87958"/>
    <lineage>
        <taxon>Eukaryota</taxon>
        <taxon>Metazoa</taxon>
        <taxon>Spiralia</taxon>
        <taxon>Lophotrochozoa</taxon>
        <taxon>Mollusca</taxon>
        <taxon>Gastropoda</taxon>
        <taxon>Patellogastropoda</taxon>
        <taxon>Patelloidea</taxon>
        <taxon>Patellidae</taxon>
        <taxon>Patella</taxon>
    </lineage>
</organism>
<evidence type="ECO:0000313" key="4">
    <source>
        <dbReference type="EMBL" id="KAK6170718.1"/>
    </source>
</evidence>
<dbReference type="InterPro" id="IPR045219">
    <property type="entry name" value="PKAT"/>
</dbReference>
<keyword evidence="2" id="KW-0472">Membrane</keyword>
<keyword evidence="3" id="KW-0732">Signal</keyword>
<comment type="caution">
    <text evidence="4">The sequence shown here is derived from an EMBL/GenBank/DDBJ whole genome shotgun (WGS) entry which is preliminary data.</text>
</comment>
<evidence type="ECO:0000256" key="1">
    <source>
        <dbReference type="SAM" id="MobiDB-lite"/>
    </source>
</evidence>
<reference evidence="4 5" key="1">
    <citation type="submission" date="2024-01" db="EMBL/GenBank/DDBJ databases">
        <title>The genome of the rayed Mediterranean limpet Patella caerulea (Linnaeus, 1758).</title>
        <authorList>
            <person name="Anh-Thu Weber A."/>
            <person name="Halstead-Nussloch G."/>
        </authorList>
    </citation>
    <scope>NUCLEOTIDE SEQUENCE [LARGE SCALE GENOMIC DNA]</scope>
    <source>
        <strain evidence="4">AATW-2023a</strain>
        <tissue evidence="4">Whole specimen</tissue>
    </source>
</reference>
<keyword evidence="2" id="KW-1133">Transmembrane helix</keyword>
<feature type="signal peptide" evidence="3">
    <location>
        <begin position="1"/>
        <end position="21"/>
    </location>
</feature>
<proteinExistence type="predicted"/>
<dbReference type="PANTHER" id="PTHR11861">
    <property type="entry name" value="MELANOCYTE PROTEIN PMEL 17-RELATED"/>
    <property type="match status" value="1"/>
</dbReference>
<dbReference type="PANTHER" id="PTHR11861:SF8">
    <property type="entry name" value="PKD DOMAIN-CONTAINING PROTEIN"/>
    <property type="match status" value="1"/>
</dbReference>